<evidence type="ECO:0000313" key="5">
    <source>
        <dbReference type="Proteomes" id="UP000309952"/>
    </source>
</evidence>
<proteinExistence type="inferred from homology"/>
<evidence type="ECO:0000256" key="1">
    <source>
        <dbReference type="ARBA" id="ARBA00005125"/>
    </source>
</evidence>
<dbReference type="InterPro" id="IPR001509">
    <property type="entry name" value="Epimerase_deHydtase"/>
</dbReference>
<dbReference type="Proteomes" id="UP000309952">
    <property type="component" value="Chromosome"/>
</dbReference>
<dbReference type="KEGG" id="bvy:NCTC9239_01324"/>
<dbReference type="Pfam" id="PF01370">
    <property type="entry name" value="Epimerase"/>
    <property type="match status" value="2"/>
</dbReference>
<dbReference type="PANTHER" id="PTHR43000">
    <property type="entry name" value="DTDP-D-GLUCOSE 4,6-DEHYDRATASE-RELATED"/>
    <property type="match status" value="1"/>
</dbReference>
<feature type="domain" description="NAD-dependent epimerase/dehydratase" evidence="3">
    <location>
        <begin position="20"/>
        <end position="169"/>
    </location>
</feature>
<dbReference type="InterPro" id="IPR036291">
    <property type="entry name" value="NAD(P)-bd_dom_sf"/>
</dbReference>
<accession>A0A4P1K1T8</accession>
<keyword evidence="4" id="KW-0456">Lyase</keyword>
<protein>
    <submittedName>
        <fullName evidence="4">dTDP-glucose 4,6-dehydratase</fullName>
        <ecNumber evidence="4">4.2.1.46</ecNumber>
    </submittedName>
</protein>
<dbReference type="GO" id="GO:0008460">
    <property type="term" value="F:dTDP-glucose 4,6-dehydratase activity"/>
    <property type="evidence" value="ECO:0007669"/>
    <property type="project" value="UniProtKB-EC"/>
</dbReference>
<dbReference type="Gene3D" id="3.40.50.720">
    <property type="entry name" value="NAD(P)-binding Rossmann-like Domain"/>
    <property type="match status" value="1"/>
</dbReference>
<dbReference type="EMBL" id="LR588407">
    <property type="protein sequence ID" value="VTO14232.1"/>
    <property type="molecule type" value="Genomic_DNA"/>
</dbReference>
<evidence type="ECO:0000313" key="4">
    <source>
        <dbReference type="EMBL" id="VTO14232.1"/>
    </source>
</evidence>
<evidence type="ECO:0000256" key="2">
    <source>
        <dbReference type="ARBA" id="ARBA00007637"/>
    </source>
</evidence>
<comment type="pathway">
    <text evidence="1">Bacterial outer membrane biogenesis; LPS O-antigen biosynthesis.</text>
</comment>
<name>A0A4P1K1T8_9CAUL</name>
<dbReference type="PRINTS" id="PR01713">
    <property type="entry name" value="NUCEPIMERASE"/>
</dbReference>
<dbReference type="SUPFAM" id="SSF51735">
    <property type="entry name" value="NAD(P)-binding Rossmann-fold domains"/>
    <property type="match status" value="1"/>
</dbReference>
<gene>
    <name evidence="4" type="primary">strE</name>
    <name evidence="4" type="ORF">NCTC9239_01324</name>
</gene>
<sequence>MSSAPFVITSTKQTVMDKHILITGGAGFIGSHLVDAMLARGYRVTVLDSLSPQVHGDAEMDADGWPVYLDARARRIKGDLLEDGVFEAALNGVTHLAHLAASVGVGQSMTNIVDYTRNNVMAAAVMLETLSQRPHTVKRIAVASSMSIYGEGDYVRPSTGAHVTTDIRPHAQLEARHWDLMVDGEPLEPCPTPEEKLLQPNSIYAVNKRDHEEMFLSVGRALRIPTVALRLFNAYGSRQALSNPYTGVAAIFISRLMNDQPPLVFEDGRQMRDFVHVQDVAEAFATVLDDDREIWDVFNVGSGAPVSINEIAGVLARLLGKNIAPEVLNRYRVGDIRHCFGDISKIERTFGFTPRRSMDEGMEELISWVSHTRAPIDRSAESLEQLSRGRLVV</sequence>
<dbReference type="EC" id="4.2.1.46" evidence="4"/>
<comment type="similarity">
    <text evidence="2">Belongs to the NAD(P)-dependent epimerase/dehydratase family.</text>
</comment>
<dbReference type="AlphaFoldDB" id="A0A4P1K1T8"/>
<feature type="domain" description="NAD-dependent epimerase/dehydratase" evidence="3">
    <location>
        <begin position="194"/>
        <end position="301"/>
    </location>
</feature>
<organism evidence="4 5">
    <name type="scientific">Brevundimonas vancanneytii</name>
    <dbReference type="NCBI Taxonomy" id="1325724"/>
    <lineage>
        <taxon>Bacteria</taxon>
        <taxon>Pseudomonadati</taxon>
        <taxon>Pseudomonadota</taxon>
        <taxon>Alphaproteobacteria</taxon>
        <taxon>Caulobacterales</taxon>
        <taxon>Caulobacteraceae</taxon>
        <taxon>Brevundimonas</taxon>
    </lineage>
</organism>
<keyword evidence="5" id="KW-1185">Reference proteome</keyword>
<evidence type="ECO:0000259" key="3">
    <source>
        <dbReference type="Pfam" id="PF01370"/>
    </source>
</evidence>
<reference evidence="4 5" key="1">
    <citation type="submission" date="2019-04" db="EMBL/GenBank/DDBJ databases">
        <authorList>
            <consortium name="Pathogen Informatics"/>
        </authorList>
    </citation>
    <scope>NUCLEOTIDE SEQUENCE [LARGE SCALE GENOMIC DNA]</scope>
    <source>
        <strain evidence="4 5">NCTC9239</strain>
    </source>
</reference>